<dbReference type="InterPro" id="IPR011989">
    <property type="entry name" value="ARM-like"/>
</dbReference>
<gene>
    <name evidence="2" type="ORF">CYMTET_18185</name>
</gene>
<dbReference type="Proteomes" id="UP001190700">
    <property type="component" value="Unassembled WGS sequence"/>
</dbReference>
<feature type="region of interest" description="Disordered" evidence="1">
    <location>
        <begin position="896"/>
        <end position="953"/>
    </location>
</feature>
<evidence type="ECO:0000256" key="1">
    <source>
        <dbReference type="SAM" id="MobiDB-lite"/>
    </source>
</evidence>
<accession>A0AAE0G968</accession>
<feature type="region of interest" description="Disordered" evidence="1">
    <location>
        <begin position="403"/>
        <end position="428"/>
    </location>
</feature>
<reference evidence="2 3" key="1">
    <citation type="journal article" date="2015" name="Genome Biol. Evol.">
        <title>Comparative Genomics of a Bacterivorous Green Alga Reveals Evolutionary Causalities and Consequences of Phago-Mixotrophic Mode of Nutrition.</title>
        <authorList>
            <person name="Burns J.A."/>
            <person name="Paasch A."/>
            <person name="Narechania A."/>
            <person name="Kim E."/>
        </authorList>
    </citation>
    <scope>NUCLEOTIDE SEQUENCE [LARGE SCALE GENOMIC DNA]</scope>
    <source>
        <strain evidence="2 3">PLY_AMNH</strain>
    </source>
</reference>
<feature type="region of interest" description="Disordered" evidence="1">
    <location>
        <begin position="52"/>
        <end position="86"/>
    </location>
</feature>
<protein>
    <submittedName>
        <fullName evidence="2">Uncharacterized protein</fullName>
    </submittedName>
</protein>
<dbReference type="InterPro" id="IPR016024">
    <property type="entry name" value="ARM-type_fold"/>
</dbReference>
<keyword evidence="3" id="KW-1185">Reference proteome</keyword>
<evidence type="ECO:0000313" key="2">
    <source>
        <dbReference type="EMBL" id="KAK3273578.1"/>
    </source>
</evidence>
<dbReference type="Gene3D" id="1.25.10.10">
    <property type="entry name" value="Leucine-rich Repeat Variant"/>
    <property type="match status" value="1"/>
</dbReference>
<evidence type="ECO:0000313" key="3">
    <source>
        <dbReference type="Proteomes" id="UP001190700"/>
    </source>
</evidence>
<organism evidence="2 3">
    <name type="scientific">Cymbomonas tetramitiformis</name>
    <dbReference type="NCBI Taxonomy" id="36881"/>
    <lineage>
        <taxon>Eukaryota</taxon>
        <taxon>Viridiplantae</taxon>
        <taxon>Chlorophyta</taxon>
        <taxon>Pyramimonadophyceae</taxon>
        <taxon>Pyramimonadales</taxon>
        <taxon>Pyramimonadaceae</taxon>
        <taxon>Cymbomonas</taxon>
    </lineage>
</organism>
<comment type="caution">
    <text evidence="2">The sequence shown here is derived from an EMBL/GenBank/DDBJ whole genome shotgun (WGS) entry which is preliminary data.</text>
</comment>
<dbReference type="SUPFAM" id="SSF48371">
    <property type="entry name" value="ARM repeat"/>
    <property type="match status" value="1"/>
</dbReference>
<name>A0AAE0G968_9CHLO</name>
<feature type="compositionally biased region" description="Basic and acidic residues" evidence="1">
    <location>
        <begin position="75"/>
        <end position="85"/>
    </location>
</feature>
<dbReference type="EMBL" id="LGRX02008399">
    <property type="protein sequence ID" value="KAK3273578.1"/>
    <property type="molecule type" value="Genomic_DNA"/>
</dbReference>
<feature type="compositionally biased region" description="Low complexity" evidence="1">
    <location>
        <begin position="936"/>
        <end position="949"/>
    </location>
</feature>
<sequence length="1557" mass="171781">MVARGGYMRLSERILTAPQSLVRQSARGLEFFPPGSEGSVVCWVGVVAGEQGGGLEGQEDGNRQERSIRRSPSPEPREKMRHILESNDLGGLRLEKSEEVVTCVEEEADRFYSVKQHTFEPASDEEKESEQVEEPEEEPERRGVLNIERAATACFLLTAPASFDVPPCFEIPTRTQGRALMELLKQCIRMVPTTVTMRNSWCRTLSLTCAALWRIATSNSEVGRELAQEGGSELACMLARVVNSAWLQLPHDGSAKTWHSQNNESGVEEHLKNQHSVMAYSLGTLWFMAYHDIGVAGIIGSEADRREAFLHGAKMPAGEFPHMGIWAIEVLAHMLQHTGGNTTACYLTAAALHTVALQAPAQRRTLVSLGIGISAEDIVRMEDAPMAVRTICANLALALLDLDEKPPPTEPPSSSKPGTHSSASDKRDAPSMEYVNRLNFFRAPLDWQGPEDTHGPGYAERVGYLEKNSMSRLRWGVAMAAALCECPVAELQQAGGRACAILASRDQYRQDLGEFGLVYPLKALLQLKPQGEGAAQVARARCLGCLALYNLSANRENQLLLARHCLSELLLIMQSPDVVPGEAGMAPDQATAALANEYNEEARRAAAGTLHNIMRHAKNRTELHKAEIDVRTAQLASLKQMATGPLPQSLDSLVTHRRAPRATVSASTSVQGEGPALEPETTESSIHWTGSQTDRLGAPRMNMSLMESFRVKADGSLDSGGALSARSPSTSSRQAPAPTFPILQCGNWRRRAPHSLEPEKEMPVPRTVGGMGSLLQKGVEPTLTQVLRRPLRAMWGMTSAGKDRIQCAPNPGPAVDPLPARWSAYADDPPTTVAHHRAGTATTETRRRENEYMHNTNGLEMWRGMVPPTSSNLPLEASEGISASMTSIHSEAGRDAYSAAQGRMAPSAPEVSSRGTVAPSAGGRRLVPPLKIGNTATSASAGEASRASSVETAEMEGTTLLPVAKYQLDDMTSRKQFVRAYKIQYEPVNPPSRHSTKVQVSLVPKPPKSLVRAQDRSAIAGNTQTSRPDVFIHKPGCSVCEGLFRHYRLQNGLLVHCFHQYLKLAPPVPVFWEYLDPPIRLSQLDQMCLPSPEVCWRPPDAWLADWYQSAPRTPAGGPPVRILKIPLENPRLELVLEYTNPVEADIVETQSEIENDEDCEFEWLKRSIFAPRAKTESESKAFFDKPMVFSKAVARDWQRALLRPQLCTLMGGEEQGVQSAVLMNFDLIRLVYEYYASLGVGSVGNGEFHMDLNEWRMFVQECDIMDHKHCTKQALDRLFEKINRDAPNAKPTSINADNPNRALTRFEFIHGLVGLAELKLIVPGDCQSLAEAVDMLCTHYISINLAAEASCDPNEYRRDRLYDVDVDEVFCEHKVLLRACFDGYCGRLRRLGLPGWISFLRETGLMEQEVAGLTRREACLCFLWSRPAVSDELQDKERVQRISFVDFLEALARVTDTISPPSTEELREWGAKGDEPLYEYFMRVERSHSAASVMIRRHNSSGLLSPKTRPLAEKLEQVIGVIKGTLISELHCKDETDLVKVLRAAKEAGTRPSALGI</sequence>
<feature type="compositionally biased region" description="Acidic residues" evidence="1">
    <location>
        <begin position="122"/>
        <end position="138"/>
    </location>
</feature>
<feature type="compositionally biased region" description="Polar residues" evidence="1">
    <location>
        <begin position="682"/>
        <end position="694"/>
    </location>
</feature>
<proteinExistence type="predicted"/>
<feature type="region of interest" description="Disordered" evidence="1">
    <location>
        <begin position="114"/>
        <end position="142"/>
    </location>
</feature>
<feature type="region of interest" description="Disordered" evidence="1">
    <location>
        <begin position="719"/>
        <end position="740"/>
    </location>
</feature>
<feature type="region of interest" description="Disordered" evidence="1">
    <location>
        <begin position="658"/>
        <end position="697"/>
    </location>
</feature>